<keyword evidence="4" id="KW-1003">Cell membrane</keyword>
<dbReference type="Proteomes" id="UP000011074">
    <property type="component" value="Chromosome"/>
</dbReference>
<reference evidence="10" key="1">
    <citation type="submission" date="2012-12" db="EMBL/GenBank/DDBJ databases">
        <authorList>
            <person name="Pethick F.E."/>
            <person name="MacFadyen A.C."/>
            <person name="Tang Z."/>
            <person name="Sangal V."/>
            <person name="Tze-Tze L."/>
            <person name="Chu J."/>
            <person name="Guo M."/>
            <person name="Kirby R."/>
            <person name="Hoskisson P.A."/>
            <person name="Herron P.R."/>
            <person name="Hunter I.S."/>
        </authorList>
    </citation>
    <scope>NUCLEOTIDE SEQUENCE</scope>
    <source>
        <strain evidence="10">ATCC 10970</strain>
    </source>
</reference>
<evidence type="ECO:0000256" key="8">
    <source>
        <dbReference type="SAM" id="MobiDB-lite"/>
    </source>
</evidence>
<feature type="transmembrane region" description="Helical" evidence="9">
    <location>
        <begin position="235"/>
        <end position="255"/>
    </location>
</feature>
<evidence type="ECO:0000256" key="4">
    <source>
        <dbReference type="ARBA" id="ARBA00022475"/>
    </source>
</evidence>
<gene>
    <name evidence="10" type="ORF">SRIM_001520</name>
</gene>
<feature type="transmembrane region" description="Helical" evidence="9">
    <location>
        <begin position="49"/>
        <end position="70"/>
    </location>
</feature>
<comment type="subcellular location">
    <subcellularLocation>
        <location evidence="1">Cell membrane</location>
        <topology evidence="1">Multi-pass membrane protein</topology>
    </subcellularLocation>
</comment>
<protein>
    <submittedName>
        <fullName evidence="10">Iron chelate uptake ABC transporter family permease subunit</fullName>
    </submittedName>
</protein>
<evidence type="ECO:0000313" key="10">
    <source>
        <dbReference type="EMBL" id="QST79031.1"/>
    </source>
</evidence>
<feature type="transmembrane region" description="Helical" evidence="9">
    <location>
        <begin position="102"/>
        <end position="122"/>
    </location>
</feature>
<dbReference type="GO" id="GO:0033214">
    <property type="term" value="P:siderophore-iron import into cell"/>
    <property type="evidence" value="ECO:0007669"/>
    <property type="project" value="TreeGrafter"/>
</dbReference>
<dbReference type="SUPFAM" id="SSF81345">
    <property type="entry name" value="ABC transporter involved in vitamin B12 uptake, BtuC"/>
    <property type="match status" value="1"/>
</dbReference>
<comment type="similarity">
    <text evidence="2">Belongs to the binding-protein-dependent transport system permease family. FecCD subfamily.</text>
</comment>
<dbReference type="CDD" id="cd06550">
    <property type="entry name" value="TM_ABC_iron-siderophores_like"/>
    <property type="match status" value="1"/>
</dbReference>
<keyword evidence="6 9" id="KW-1133">Transmembrane helix</keyword>
<sequence>MDGLAKLGQPFHSPAVAHVPEQITQSPPPPGRANPADPPRRWPHRRLRLAAGLVVALVVLAALATAGVMMGSKPLSAHTVGDALFRFDPSDTEHLVIRSLRLPRTVVGLLAGAALGLAGAVMQGVARNALADPGVLGVNSGAALFVVAGINFFGVTSLSGYVWFGLAGAAVSAAVVYAVGSMGASGATPLKLVLAGTATTAVLTSATQAVLLLNVSAFDQFRFWQVGSLAGRDEAVAWQGAPFVVAGAVLALALGRSLNLLALGDDTARALGQRVVRVRLAAALAVVLLSGTATAMAGPIGFVGLAVPHVARMLTGADHRWLLPYSMVLAPVLVLLADLVGRLVIRPTEVQVGIVTAAIGAPVLIAMVRSRKGAAL</sequence>
<evidence type="ECO:0000256" key="3">
    <source>
        <dbReference type="ARBA" id="ARBA00022448"/>
    </source>
</evidence>
<evidence type="ECO:0000256" key="2">
    <source>
        <dbReference type="ARBA" id="ARBA00007935"/>
    </source>
</evidence>
<proteinExistence type="inferred from homology"/>
<feature type="transmembrane region" description="Helical" evidence="9">
    <location>
        <begin position="161"/>
        <end position="180"/>
    </location>
</feature>
<reference evidence="10" key="3">
    <citation type="journal article" date="2021" name="bioRxiv">
        <title>Bilateral symmetry of linear streptomycete chromosomes.</title>
        <authorList>
            <person name="Algora-Gallardo L."/>
            <person name="Schniete J.K."/>
            <person name="Mark D.R."/>
            <person name="Hunter I.S."/>
            <person name="Herron P.R."/>
        </authorList>
    </citation>
    <scope>NUCLEOTIDE SEQUENCE</scope>
    <source>
        <strain evidence="10">ATCC 10970</strain>
    </source>
</reference>
<dbReference type="Pfam" id="PF01032">
    <property type="entry name" value="FecCD"/>
    <property type="match status" value="1"/>
</dbReference>
<dbReference type="InterPro" id="IPR037294">
    <property type="entry name" value="ABC_BtuC-like"/>
</dbReference>
<evidence type="ECO:0000256" key="1">
    <source>
        <dbReference type="ARBA" id="ARBA00004651"/>
    </source>
</evidence>
<feature type="region of interest" description="Disordered" evidence="8">
    <location>
        <begin position="18"/>
        <end position="42"/>
    </location>
</feature>
<feature type="transmembrane region" description="Helical" evidence="9">
    <location>
        <begin position="352"/>
        <end position="370"/>
    </location>
</feature>
<dbReference type="GO" id="GO:0005886">
    <property type="term" value="C:plasma membrane"/>
    <property type="evidence" value="ECO:0007669"/>
    <property type="project" value="UniProtKB-SubCell"/>
</dbReference>
<dbReference type="PANTHER" id="PTHR30472">
    <property type="entry name" value="FERRIC ENTEROBACTIN TRANSPORT SYSTEM PERMEASE PROTEIN"/>
    <property type="match status" value="1"/>
</dbReference>
<dbReference type="FunFam" id="1.10.3470.10:FF:000001">
    <property type="entry name" value="Vitamin B12 ABC transporter permease BtuC"/>
    <property type="match status" value="1"/>
</dbReference>
<feature type="transmembrane region" description="Helical" evidence="9">
    <location>
        <begin position="276"/>
        <end position="302"/>
    </location>
</feature>
<evidence type="ECO:0000313" key="11">
    <source>
        <dbReference type="Proteomes" id="UP000011074"/>
    </source>
</evidence>
<feature type="transmembrane region" description="Helical" evidence="9">
    <location>
        <begin position="322"/>
        <end position="345"/>
    </location>
</feature>
<dbReference type="InterPro" id="IPR000522">
    <property type="entry name" value="ABC_transptr_permease_BtuC"/>
</dbReference>
<dbReference type="PANTHER" id="PTHR30472:SF1">
    <property type="entry name" value="FE(3+) DICITRATE TRANSPORT SYSTEM PERMEASE PROTEIN FECC-RELATED"/>
    <property type="match status" value="1"/>
</dbReference>
<evidence type="ECO:0000256" key="7">
    <source>
        <dbReference type="ARBA" id="ARBA00023136"/>
    </source>
</evidence>
<organism evidence="10 11">
    <name type="scientific">Streptomyces rimosus subsp. rimosus (strain ATCC 10970 / DSM 40260 / JCM 4667 / NRRL 2234)</name>
    <dbReference type="NCBI Taxonomy" id="1265868"/>
    <lineage>
        <taxon>Bacteria</taxon>
        <taxon>Bacillati</taxon>
        <taxon>Actinomycetota</taxon>
        <taxon>Actinomycetes</taxon>
        <taxon>Kitasatosporales</taxon>
        <taxon>Streptomycetaceae</taxon>
        <taxon>Streptomyces</taxon>
    </lineage>
</organism>
<dbReference type="EMBL" id="CP048261">
    <property type="protein sequence ID" value="QST79031.1"/>
    <property type="molecule type" value="Genomic_DNA"/>
</dbReference>
<keyword evidence="3" id="KW-0813">Transport</keyword>
<reference evidence="10" key="2">
    <citation type="submission" date="2020-01" db="EMBL/GenBank/DDBJ databases">
        <authorList>
            <person name="Algora L."/>
            <person name="Schniete J.K."/>
            <person name="MacFadyen A."/>
            <person name="Hoskisson P.A."/>
            <person name="Hunter I.S."/>
            <person name="Herron P.R."/>
        </authorList>
    </citation>
    <scope>NUCLEOTIDE SEQUENCE</scope>
    <source>
        <strain evidence="10">ATCC 10970</strain>
    </source>
</reference>
<accession>A0A8A1UHB3</accession>
<keyword evidence="7 9" id="KW-0472">Membrane</keyword>
<evidence type="ECO:0000256" key="6">
    <source>
        <dbReference type="ARBA" id="ARBA00022989"/>
    </source>
</evidence>
<dbReference type="Gene3D" id="1.10.3470.10">
    <property type="entry name" value="ABC transporter involved in vitamin B12 uptake, BtuC"/>
    <property type="match status" value="1"/>
</dbReference>
<feature type="transmembrane region" description="Helical" evidence="9">
    <location>
        <begin position="134"/>
        <end position="155"/>
    </location>
</feature>
<evidence type="ECO:0000256" key="5">
    <source>
        <dbReference type="ARBA" id="ARBA00022692"/>
    </source>
</evidence>
<dbReference type="GO" id="GO:0022857">
    <property type="term" value="F:transmembrane transporter activity"/>
    <property type="evidence" value="ECO:0007669"/>
    <property type="project" value="InterPro"/>
</dbReference>
<feature type="transmembrane region" description="Helical" evidence="9">
    <location>
        <begin position="192"/>
        <end position="215"/>
    </location>
</feature>
<name>A0A8A1UHB3_STRR1</name>
<evidence type="ECO:0000256" key="9">
    <source>
        <dbReference type="SAM" id="Phobius"/>
    </source>
</evidence>
<keyword evidence="5 9" id="KW-0812">Transmembrane</keyword>
<dbReference type="AlphaFoldDB" id="A0A8A1UHB3"/>